<feature type="domain" description="Globin" evidence="8">
    <location>
        <begin position="46"/>
        <end position="186"/>
    </location>
</feature>
<dbReference type="GO" id="GO:0046872">
    <property type="term" value="F:metal ion binding"/>
    <property type="evidence" value="ECO:0007669"/>
    <property type="project" value="UniProtKB-KW"/>
</dbReference>
<evidence type="ECO:0000256" key="6">
    <source>
        <dbReference type="RuleBase" id="RU000356"/>
    </source>
</evidence>
<feature type="signal peptide" evidence="7">
    <location>
        <begin position="1"/>
        <end position="17"/>
    </location>
</feature>
<dbReference type="GO" id="GO:0005576">
    <property type="term" value="C:extracellular region"/>
    <property type="evidence" value="ECO:0007669"/>
    <property type="project" value="InterPro"/>
</dbReference>
<dbReference type="PRINTS" id="PR00611">
    <property type="entry name" value="ERYTHCRUORIN"/>
</dbReference>
<dbReference type="PROSITE" id="PS51257">
    <property type="entry name" value="PROKAR_LIPOPROTEIN"/>
    <property type="match status" value="1"/>
</dbReference>
<dbReference type="CDD" id="cd01040">
    <property type="entry name" value="Mb-like"/>
    <property type="match status" value="2"/>
</dbReference>
<accession>A0A8J2W4M2</accession>
<name>A0A8J2W4M2_9CRUS</name>
<dbReference type="Proteomes" id="UP000789390">
    <property type="component" value="Unassembled WGS sequence"/>
</dbReference>
<evidence type="ECO:0000259" key="8">
    <source>
        <dbReference type="PROSITE" id="PS01033"/>
    </source>
</evidence>
<dbReference type="InterPro" id="IPR002336">
    <property type="entry name" value="Erythrocruorin"/>
</dbReference>
<evidence type="ECO:0000256" key="4">
    <source>
        <dbReference type="ARBA" id="ARBA00022723"/>
    </source>
</evidence>
<evidence type="ECO:0000256" key="1">
    <source>
        <dbReference type="ARBA" id="ARBA00022448"/>
    </source>
</evidence>
<dbReference type="InterPro" id="IPR009050">
    <property type="entry name" value="Globin-like_sf"/>
</dbReference>
<evidence type="ECO:0000313" key="10">
    <source>
        <dbReference type="Proteomes" id="UP000789390"/>
    </source>
</evidence>
<comment type="caution">
    <text evidence="9">The sequence shown here is derived from an EMBL/GenBank/DDBJ whole genome shotgun (WGS) entry which is preliminary data.</text>
</comment>
<keyword evidence="2 6" id="KW-0349">Heme</keyword>
<organism evidence="9 10">
    <name type="scientific">Daphnia galeata</name>
    <dbReference type="NCBI Taxonomy" id="27404"/>
    <lineage>
        <taxon>Eukaryota</taxon>
        <taxon>Metazoa</taxon>
        <taxon>Ecdysozoa</taxon>
        <taxon>Arthropoda</taxon>
        <taxon>Crustacea</taxon>
        <taxon>Branchiopoda</taxon>
        <taxon>Diplostraca</taxon>
        <taxon>Cladocera</taxon>
        <taxon>Anomopoda</taxon>
        <taxon>Daphniidae</taxon>
        <taxon>Daphnia</taxon>
    </lineage>
</organism>
<dbReference type="EMBL" id="CAKKLH010000168">
    <property type="protein sequence ID" value="CAH0105077.1"/>
    <property type="molecule type" value="Genomic_DNA"/>
</dbReference>
<reference evidence="9" key="1">
    <citation type="submission" date="2021-11" db="EMBL/GenBank/DDBJ databases">
        <authorList>
            <person name="Schell T."/>
        </authorList>
    </citation>
    <scope>NUCLEOTIDE SEQUENCE</scope>
    <source>
        <strain evidence="9">M5</strain>
    </source>
</reference>
<dbReference type="SUPFAM" id="SSF46458">
    <property type="entry name" value="Globin-like"/>
    <property type="match status" value="2"/>
</dbReference>
<gene>
    <name evidence="9" type="ORF">DGAL_LOCUS8034</name>
</gene>
<evidence type="ECO:0000256" key="5">
    <source>
        <dbReference type="ARBA" id="ARBA00023004"/>
    </source>
</evidence>
<feature type="chain" id="PRO_5035227567" description="Globin domain-containing protein" evidence="7">
    <location>
        <begin position="18"/>
        <end position="337"/>
    </location>
</feature>
<dbReference type="PROSITE" id="PS01033">
    <property type="entry name" value="GLOBIN"/>
    <property type="match status" value="1"/>
</dbReference>
<dbReference type="GO" id="GO:0005833">
    <property type="term" value="C:hemoglobin complex"/>
    <property type="evidence" value="ECO:0007669"/>
    <property type="project" value="InterPro"/>
</dbReference>
<dbReference type="GO" id="GO:0019825">
    <property type="term" value="F:oxygen binding"/>
    <property type="evidence" value="ECO:0007669"/>
    <property type="project" value="InterPro"/>
</dbReference>
<dbReference type="PANTHER" id="PTHR47217">
    <property type="entry name" value="GLOBIN-LIKE PROTEIN"/>
    <property type="match status" value="1"/>
</dbReference>
<keyword evidence="1 6" id="KW-0813">Transport</keyword>
<dbReference type="GO" id="GO:0020037">
    <property type="term" value="F:heme binding"/>
    <property type="evidence" value="ECO:0007669"/>
    <property type="project" value="InterPro"/>
</dbReference>
<evidence type="ECO:0000256" key="2">
    <source>
        <dbReference type="ARBA" id="ARBA00022617"/>
    </source>
</evidence>
<comment type="similarity">
    <text evidence="6">Belongs to the globin family.</text>
</comment>
<keyword evidence="7" id="KW-0732">Signal</keyword>
<dbReference type="InterPro" id="IPR000971">
    <property type="entry name" value="Globin"/>
</dbReference>
<dbReference type="OrthoDB" id="436496at2759"/>
<dbReference type="Pfam" id="PF00042">
    <property type="entry name" value="Globin"/>
    <property type="match status" value="2"/>
</dbReference>
<protein>
    <recommendedName>
        <fullName evidence="8">Globin domain-containing protein</fullName>
    </recommendedName>
</protein>
<dbReference type="InterPro" id="IPR044399">
    <property type="entry name" value="Mb-like_M"/>
</dbReference>
<evidence type="ECO:0000313" key="9">
    <source>
        <dbReference type="EMBL" id="CAH0105077.1"/>
    </source>
</evidence>
<dbReference type="GO" id="GO:0005344">
    <property type="term" value="F:oxygen carrier activity"/>
    <property type="evidence" value="ECO:0007669"/>
    <property type="project" value="UniProtKB-KW"/>
</dbReference>
<evidence type="ECO:0000256" key="3">
    <source>
        <dbReference type="ARBA" id="ARBA00022621"/>
    </source>
</evidence>
<keyword evidence="4" id="KW-0479">Metal-binding</keyword>
<keyword evidence="10" id="KW-1185">Reference proteome</keyword>
<dbReference type="PANTHER" id="PTHR47217:SF1">
    <property type="entry name" value="GLOBIN-LIKE PROTEIN"/>
    <property type="match status" value="1"/>
</dbReference>
<keyword evidence="3 6" id="KW-0561">Oxygen transport</keyword>
<dbReference type="AlphaFoldDB" id="A0A8J2W4M2"/>
<dbReference type="InterPro" id="IPR012292">
    <property type="entry name" value="Globin/Proto"/>
</dbReference>
<dbReference type="Gene3D" id="1.10.490.10">
    <property type="entry name" value="Globins"/>
    <property type="match status" value="2"/>
</dbReference>
<proteinExistence type="inferred from homology"/>
<keyword evidence="5" id="KW-0408">Iron</keyword>
<sequence length="337" mass="36756">MAFKLAFLFGLVAFVSSCSQQAPGTTLTTVTTTVTTVSADDSEEGILSSHDRSVIRKTWDQAKKDGDVAPQVLFRFVTAHPEYQKMFSKFASATENFLAQASHYLSRFETSLSSPLSSRELLANQLNALGGAHQARGATPIMFEQFGAILTEVLEEELGTSFNAEAKTAWKNGLAALVAGISKTLKKSEDLVDPQTKLSGHQIRDVQRTWENIRGGRNAIVSSIFVKKHLGSRNSSPSSLTSLLSPLPGNAEYEKQVALVADRLDTMISAMDDKLQLLGNVNYMRYTHTARSIPRGPWEDFGRLLLDVLSAKGVASDDLESWKGVLVVFVNGISPKN</sequence>
<evidence type="ECO:0000256" key="7">
    <source>
        <dbReference type="SAM" id="SignalP"/>
    </source>
</evidence>